<proteinExistence type="predicted"/>
<reference evidence="1" key="2">
    <citation type="journal article" date="2015" name="Fish Shellfish Immunol.">
        <title>Early steps in the European eel (Anguilla anguilla)-Vibrio vulnificus interaction in the gills: Role of the RtxA13 toxin.</title>
        <authorList>
            <person name="Callol A."/>
            <person name="Pajuelo D."/>
            <person name="Ebbesson L."/>
            <person name="Teles M."/>
            <person name="MacKenzie S."/>
            <person name="Amaro C."/>
        </authorList>
    </citation>
    <scope>NUCLEOTIDE SEQUENCE</scope>
</reference>
<accession>A0A0E9SCC4</accession>
<protein>
    <submittedName>
        <fullName evidence="1">Uncharacterized protein</fullName>
    </submittedName>
</protein>
<name>A0A0E9SCC4_ANGAN</name>
<organism evidence="1">
    <name type="scientific">Anguilla anguilla</name>
    <name type="common">European freshwater eel</name>
    <name type="synonym">Muraena anguilla</name>
    <dbReference type="NCBI Taxonomy" id="7936"/>
    <lineage>
        <taxon>Eukaryota</taxon>
        <taxon>Metazoa</taxon>
        <taxon>Chordata</taxon>
        <taxon>Craniata</taxon>
        <taxon>Vertebrata</taxon>
        <taxon>Euteleostomi</taxon>
        <taxon>Actinopterygii</taxon>
        <taxon>Neopterygii</taxon>
        <taxon>Teleostei</taxon>
        <taxon>Anguilliformes</taxon>
        <taxon>Anguillidae</taxon>
        <taxon>Anguilla</taxon>
    </lineage>
</organism>
<reference evidence="1" key="1">
    <citation type="submission" date="2014-11" db="EMBL/GenBank/DDBJ databases">
        <authorList>
            <person name="Amaro Gonzalez C."/>
        </authorList>
    </citation>
    <scope>NUCLEOTIDE SEQUENCE</scope>
</reference>
<evidence type="ECO:0000313" key="1">
    <source>
        <dbReference type="EMBL" id="JAH38178.1"/>
    </source>
</evidence>
<sequence length="29" mass="3276">MCIITAKSSLFICFVLERGQHGKKAFFTV</sequence>
<dbReference type="EMBL" id="GBXM01070399">
    <property type="protein sequence ID" value="JAH38178.1"/>
    <property type="molecule type" value="Transcribed_RNA"/>
</dbReference>
<dbReference type="AlphaFoldDB" id="A0A0E9SCC4"/>